<comment type="subunit">
    <text evidence="4">Homohexamer; trimer of dimers.</text>
</comment>
<dbReference type="PATRIC" id="fig|2064.6.peg.5029"/>
<feature type="binding site" evidence="4">
    <location>
        <begin position="87"/>
        <end position="89"/>
    </location>
    <ligand>
        <name>acetyl-CoA</name>
        <dbReference type="ChEBI" id="CHEBI:57288"/>
    </ligand>
</feature>
<dbReference type="CDD" id="cd04301">
    <property type="entry name" value="NAT_SF"/>
    <property type="match status" value="1"/>
</dbReference>
<dbReference type="Proteomes" id="UP000032066">
    <property type="component" value="Unassembled WGS sequence"/>
</dbReference>
<dbReference type="InterPro" id="IPR000182">
    <property type="entry name" value="GNAT_dom"/>
</dbReference>
<sequence>MTIRHPELTLRPLRAEEWETWYSTLDVAFGGGGEAPAERALWHELTEVERSLAICEGERIVGGGSAFSFRLVVPGGAVVPAAGVTMVGVLPTHRRRGALTAMMRRQLADVRAAGESLAVLTASEPAIYGRFGYGQATRKAVVSMLRGRVKVHTPERRGGLALRLADPAPELARCEELYARLATRRPGTLLRQPGWEKLPVLDAPESRSGFSPLQSVLAEDPETGELLGYARYAVKDDWNERGAAGVVRVRAVQAEQPWVYARLWEFLLDLDLTERVEAFNLPADDPLLHLVSDVRHLTPRMVDAMFVRLVDLPKALGARGWAQPVDAVLEVTDAFCPWNAGRWRLTAAPGKPATCVPTDEPADLALDVRELGSAYLGGTSLTALAAAGLVHELRPGVLEPVSAAFRSGLEPWLPHGF</sequence>
<feature type="binding site" evidence="4">
    <location>
        <begin position="123"/>
        <end position="124"/>
    </location>
    <ligand>
        <name>acetyl-CoA</name>
        <dbReference type="ChEBI" id="CHEBI:57288"/>
    </ligand>
</feature>
<accession>A0A0D0PI26</accession>
<proteinExistence type="inferred from homology"/>
<feature type="binding site" evidence="4">
    <location>
        <begin position="95"/>
        <end position="100"/>
    </location>
    <ligand>
        <name>acetyl-CoA</name>
        <dbReference type="ChEBI" id="CHEBI:57288"/>
    </ligand>
</feature>
<dbReference type="Pfam" id="PF13527">
    <property type="entry name" value="Acetyltransf_9"/>
    <property type="match status" value="1"/>
</dbReference>
<feature type="active site" description="Proton acceptor; via carboxylate" evidence="4">
    <location>
        <position position="417"/>
    </location>
</feature>
<evidence type="ECO:0000256" key="3">
    <source>
        <dbReference type="ARBA" id="ARBA00023315"/>
    </source>
</evidence>
<dbReference type="GO" id="GO:0034069">
    <property type="term" value="F:aminoglycoside N-acetyltransferase activity"/>
    <property type="evidence" value="ECO:0007669"/>
    <property type="project" value="TreeGrafter"/>
</dbReference>
<dbReference type="InterPro" id="IPR016181">
    <property type="entry name" value="Acyl_CoA_acyltransferase"/>
</dbReference>
<gene>
    <name evidence="6" type="ORF">TR51_23455</name>
</gene>
<evidence type="ECO:0000313" key="7">
    <source>
        <dbReference type="Proteomes" id="UP000032066"/>
    </source>
</evidence>
<dbReference type="PANTHER" id="PTHR37817:SF1">
    <property type="entry name" value="N-ACETYLTRANSFERASE EIS"/>
    <property type="match status" value="1"/>
</dbReference>
<dbReference type="SUPFAM" id="SSF55729">
    <property type="entry name" value="Acyl-CoA N-acyltransferases (Nat)"/>
    <property type="match status" value="1"/>
</dbReference>
<keyword evidence="2 4" id="KW-0808">Transferase</keyword>
<dbReference type="OrthoDB" id="8399956at2"/>
<dbReference type="Pfam" id="PF17668">
    <property type="entry name" value="Acetyltransf_17"/>
    <property type="match status" value="1"/>
</dbReference>
<feature type="domain" description="N-acetyltransferase" evidence="5">
    <location>
        <begin position="8"/>
        <end position="169"/>
    </location>
</feature>
<comment type="caution">
    <text evidence="6">The sequence shown here is derived from an EMBL/GenBank/DDBJ whole genome shotgun (WGS) entry which is preliminary data.</text>
</comment>
<evidence type="ECO:0000256" key="4">
    <source>
        <dbReference type="HAMAP-Rule" id="MF_01812"/>
    </source>
</evidence>
<dbReference type="AlphaFoldDB" id="A0A0D0PI26"/>
<keyword evidence="7" id="KW-1185">Reference proteome</keyword>
<dbReference type="InterPro" id="IPR041380">
    <property type="entry name" value="Acetyltransf_17"/>
</dbReference>
<dbReference type="InterPro" id="IPR022902">
    <property type="entry name" value="NAcTrfase_Eis"/>
</dbReference>
<dbReference type="HAMAP" id="MF_01812">
    <property type="entry name" value="Eis"/>
    <property type="match status" value="1"/>
</dbReference>
<dbReference type="PROSITE" id="PS51186">
    <property type="entry name" value="GNAT"/>
    <property type="match status" value="1"/>
</dbReference>
<reference evidence="6 7" key="1">
    <citation type="submission" date="2015-02" db="EMBL/GenBank/DDBJ databases">
        <title>Draft genome sequence of Kitasatospora griseola MF730-N6, a bafilomycin, terpentecin and satosporin producer.</title>
        <authorList>
            <person name="Arens J.C."/>
            <person name="Haltli B."/>
            <person name="Kerr R.G."/>
        </authorList>
    </citation>
    <scope>NUCLEOTIDE SEQUENCE [LARGE SCALE GENOMIC DNA]</scope>
    <source>
        <strain evidence="6 7">MF730-N6</strain>
    </source>
</reference>
<evidence type="ECO:0000259" key="5">
    <source>
        <dbReference type="PROSITE" id="PS51186"/>
    </source>
</evidence>
<feature type="active site" description="Proton donor" evidence="4">
    <location>
        <position position="128"/>
    </location>
</feature>
<dbReference type="Gene3D" id="3.30.1050.10">
    <property type="entry name" value="SCP2 sterol-binding domain"/>
    <property type="match status" value="1"/>
</dbReference>
<dbReference type="InterPro" id="IPR051554">
    <property type="entry name" value="Acetyltransferase_Eis"/>
</dbReference>
<comment type="similarity">
    <text evidence="1 4">Belongs to the acetyltransferase Eis family.</text>
</comment>
<dbReference type="InterPro" id="IPR025559">
    <property type="entry name" value="Eis_dom"/>
</dbReference>
<dbReference type="Pfam" id="PF13530">
    <property type="entry name" value="SCP2_2"/>
    <property type="match status" value="1"/>
</dbReference>
<evidence type="ECO:0000256" key="1">
    <source>
        <dbReference type="ARBA" id="ARBA00009213"/>
    </source>
</evidence>
<dbReference type="RefSeq" id="WP_043913996.1">
    <property type="nucleotide sequence ID" value="NZ_JXZB01000004.1"/>
</dbReference>
<dbReference type="STRING" id="2064.TR51_23455"/>
<dbReference type="PANTHER" id="PTHR37817">
    <property type="entry name" value="N-ACETYLTRANSFERASE EIS"/>
    <property type="match status" value="1"/>
</dbReference>
<keyword evidence="3 4" id="KW-0012">Acyltransferase</keyword>
<dbReference type="Gene3D" id="3.40.630.30">
    <property type="match status" value="2"/>
</dbReference>
<evidence type="ECO:0000256" key="2">
    <source>
        <dbReference type="ARBA" id="ARBA00022679"/>
    </source>
</evidence>
<name>A0A0D0PI26_KITGR</name>
<dbReference type="NCBIfam" id="NF002367">
    <property type="entry name" value="PRK01346.1-4"/>
    <property type="match status" value="1"/>
</dbReference>
<dbReference type="GO" id="GO:0030649">
    <property type="term" value="P:aminoglycoside antibiotic catabolic process"/>
    <property type="evidence" value="ECO:0007669"/>
    <property type="project" value="TreeGrafter"/>
</dbReference>
<organism evidence="6 7">
    <name type="scientific">Kitasatospora griseola</name>
    <name type="common">Streptomyces griseolosporeus</name>
    <dbReference type="NCBI Taxonomy" id="2064"/>
    <lineage>
        <taxon>Bacteria</taxon>
        <taxon>Bacillati</taxon>
        <taxon>Actinomycetota</taxon>
        <taxon>Actinomycetes</taxon>
        <taxon>Kitasatosporales</taxon>
        <taxon>Streptomycetaceae</taxon>
        <taxon>Kitasatospora</taxon>
    </lineage>
</organism>
<dbReference type="InterPro" id="IPR036527">
    <property type="entry name" value="SCP2_sterol-bd_dom_sf"/>
</dbReference>
<evidence type="ECO:0000313" key="6">
    <source>
        <dbReference type="EMBL" id="KIQ62124.1"/>
    </source>
</evidence>
<dbReference type="SUPFAM" id="SSF55718">
    <property type="entry name" value="SCP-like"/>
    <property type="match status" value="1"/>
</dbReference>
<dbReference type="EMBL" id="JXZB01000004">
    <property type="protein sequence ID" value="KIQ62124.1"/>
    <property type="molecule type" value="Genomic_DNA"/>
</dbReference>
<protein>
    <recommendedName>
        <fullName evidence="5">N-acetyltransferase domain-containing protein</fullName>
    </recommendedName>
</protein>